<name>A0A8J2HZ53_9PLEO</name>
<dbReference type="GeneID" id="67015532"/>
<evidence type="ECO:0000256" key="1">
    <source>
        <dbReference type="SAM" id="Phobius"/>
    </source>
</evidence>
<keyword evidence="1" id="KW-0472">Membrane</keyword>
<dbReference type="Proteomes" id="UP000676310">
    <property type="component" value="Unassembled WGS sequence"/>
</dbReference>
<dbReference type="EMBL" id="CAJRGZ010000017">
    <property type="protein sequence ID" value="CAG5155971.1"/>
    <property type="molecule type" value="Genomic_DNA"/>
</dbReference>
<proteinExistence type="predicted"/>
<dbReference type="AlphaFoldDB" id="A0A8J2HZ53"/>
<organism evidence="2 3">
    <name type="scientific">Alternaria atra</name>
    <dbReference type="NCBI Taxonomy" id="119953"/>
    <lineage>
        <taxon>Eukaryota</taxon>
        <taxon>Fungi</taxon>
        <taxon>Dikarya</taxon>
        <taxon>Ascomycota</taxon>
        <taxon>Pezizomycotina</taxon>
        <taxon>Dothideomycetes</taxon>
        <taxon>Pleosporomycetidae</taxon>
        <taxon>Pleosporales</taxon>
        <taxon>Pleosporineae</taxon>
        <taxon>Pleosporaceae</taxon>
        <taxon>Alternaria</taxon>
        <taxon>Alternaria sect. Ulocladioides</taxon>
    </lineage>
</organism>
<dbReference type="RefSeq" id="XP_043167467.1">
    <property type="nucleotide sequence ID" value="XM_043311532.1"/>
</dbReference>
<comment type="caution">
    <text evidence="2">The sequence shown here is derived from an EMBL/GenBank/DDBJ whole genome shotgun (WGS) entry which is preliminary data.</text>
</comment>
<keyword evidence="1" id="KW-1133">Transmembrane helix</keyword>
<keyword evidence="3" id="KW-1185">Reference proteome</keyword>
<evidence type="ECO:0000313" key="2">
    <source>
        <dbReference type="EMBL" id="CAG5155971.1"/>
    </source>
</evidence>
<protein>
    <submittedName>
        <fullName evidence="2">Uncharacterized protein</fullName>
    </submittedName>
</protein>
<keyword evidence="1" id="KW-0812">Transmembrane</keyword>
<evidence type="ECO:0000313" key="3">
    <source>
        <dbReference type="Proteomes" id="UP000676310"/>
    </source>
</evidence>
<sequence>MTTNTGSTTTMRTTIATASVTTSDPSLATVGTVEAVGNGNNANRLSAGAVTGVGIGTFILGAILAFIAAFFLFKQRNKHQNANVGRKEYPSYADSAPDLAMLQHKSAGSLVGRYSPYVQVSQTSIPAPLAVHPPSLMPAPIPIPTNASKNVTAFLPPAADNEEVWNGVVHLFALMHEHVEKYYRDVNASITPSMEPEIAEFGAKEVDMAQLLQECSSPTAALKHALVTYVLRITGPKQKEGDEGTLFPEELYVAHAENHTKVESDPDLIAATSLHRRISVYLYSNITGMPNRRRSWMAQSNIREAAEHFALTFFPWANPTSSDQDKDEDLARIITDTLTMRIWLFGQSDIYEFEWEGVGERGIVINPGLVKRKRAESDGDDSVVQLVEGAVVAR</sequence>
<feature type="transmembrane region" description="Helical" evidence="1">
    <location>
        <begin position="49"/>
        <end position="73"/>
    </location>
</feature>
<accession>A0A8J2HZ53</accession>
<dbReference type="OrthoDB" id="5421765at2759"/>
<reference evidence="2" key="1">
    <citation type="submission" date="2021-05" db="EMBL/GenBank/DDBJ databases">
        <authorList>
            <person name="Stam R."/>
        </authorList>
    </citation>
    <scope>NUCLEOTIDE SEQUENCE</scope>
    <source>
        <strain evidence="2">CS162</strain>
    </source>
</reference>
<gene>
    <name evidence="2" type="ORF">ALTATR162_LOCUS3922</name>
</gene>